<dbReference type="InterPro" id="IPR003996">
    <property type="entry name" value="RTX_toxin-activating_protC_bac"/>
</dbReference>
<dbReference type="GO" id="GO:0031640">
    <property type="term" value="P:killing of cells of another organism"/>
    <property type="evidence" value="ECO:0007669"/>
    <property type="project" value="UniProtKB-KW"/>
</dbReference>
<keyword evidence="2 3" id="KW-0012">Acyltransferase</keyword>
<comment type="function">
    <text evidence="2">Involved in fatty acylation of protoxin at internal lysine residues, thereby converting it to the active toxin.</text>
</comment>
<evidence type="ECO:0000256" key="2">
    <source>
        <dbReference type="RuleBase" id="RU368102"/>
    </source>
</evidence>
<evidence type="ECO:0000313" key="3">
    <source>
        <dbReference type="EMBL" id="SCZ71426.1"/>
    </source>
</evidence>
<name>A0A1G5RBQ8_9RHOB</name>
<keyword evidence="2" id="KW-0204">Cytolysis</keyword>
<reference evidence="3 4" key="1">
    <citation type="submission" date="2016-10" db="EMBL/GenBank/DDBJ databases">
        <authorList>
            <person name="de Groot N.N."/>
        </authorList>
    </citation>
    <scope>NUCLEOTIDE SEQUENCE [LARGE SCALE GENOMIC DNA]</scope>
    <source>
        <strain evidence="3 4">U95</strain>
    </source>
</reference>
<gene>
    <name evidence="3" type="ORF">SAMN04488118_1127</name>
</gene>
<sequence>MPSAVRQVPENRPISRRSILTPVYLLSRVFQFIMTKEHNLTTSPPTSDEFTKALGQITWLMTVSKDHRDKPTSWIETQICAPLMFRQVRVFVKDKRPLAALTWAYASDDLQSRLRTAGHIMSLQDWRCGSEVSIVECISALGNSQPFIDQFMAEVATSRDAKNNIS</sequence>
<comment type="similarity">
    <text evidence="1 2">Belongs to the RTX toxin acyltransferase family.</text>
</comment>
<keyword evidence="4" id="KW-1185">Reference proteome</keyword>
<dbReference type="EMBL" id="FMWG01000012">
    <property type="protein sequence ID" value="SCZ71426.1"/>
    <property type="molecule type" value="Genomic_DNA"/>
</dbReference>
<evidence type="ECO:0000313" key="4">
    <source>
        <dbReference type="Proteomes" id="UP000198767"/>
    </source>
</evidence>
<comment type="subcellular location">
    <subcellularLocation>
        <location evidence="2">Cytoplasm</location>
    </subcellularLocation>
</comment>
<organism evidence="3 4">
    <name type="scientific">Epibacterium ulvae</name>
    <dbReference type="NCBI Taxonomy" id="1156985"/>
    <lineage>
        <taxon>Bacteria</taxon>
        <taxon>Pseudomonadati</taxon>
        <taxon>Pseudomonadota</taxon>
        <taxon>Alphaproteobacteria</taxon>
        <taxon>Rhodobacterales</taxon>
        <taxon>Roseobacteraceae</taxon>
        <taxon>Epibacterium</taxon>
    </lineage>
</organism>
<keyword evidence="2" id="KW-0963">Cytoplasm</keyword>
<accession>A0A1G5RBQ8</accession>
<keyword evidence="2 3" id="KW-0808">Transferase</keyword>
<dbReference type="GO" id="GO:0016746">
    <property type="term" value="F:acyltransferase activity"/>
    <property type="evidence" value="ECO:0007669"/>
    <property type="project" value="UniProtKB-UniRule"/>
</dbReference>
<dbReference type="AlphaFoldDB" id="A0A1G5RBQ8"/>
<dbReference type="STRING" id="1156985.SAMN04488118_1127"/>
<dbReference type="Pfam" id="PF02794">
    <property type="entry name" value="HlyC"/>
    <property type="match status" value="1"/>
</dbReference>
<dbReference type="EC" id="2.3.1.-" evidence="2"/>
<dbReference type="Proteomes" id="UP000198767">
    <property type="component" value="Unassembled WGS sequence"/>
</dbReference>
<dbReference type="GO" id="GO:0009404">
    <property type="term" value="P:toxin metabolic process"/>
    <property type="evidence" value="ECO:0007669"/>
    <property type="project" value="UniProtKB-UniRule"/>
</dbReference>
<dbReference type="GO" id="GO:0005737">
    <property type="term" value="C:cytoplasm"/>
    <property type="evidence" value="ECO:0007669"/>
    <property type="project" value="UniProtKB-SubCell"/>
</dbReference>
<protein>
    <recommendedName>
        <fullName evidence="2">RTX toxin-activating lysine-acyltransferase</fullName>
        <ecNumber evidence="2">2.3.1.-</ecNumber>
    </recommendedName>
</protein>
<evidence type="ECO:0000256" key="1">
    <source>
        <dbReference type="ARBA" id="ARBA00005686"/>
    </source>
</evidence>
<proteinExistence type="inferred from homology"/>